<accession>V4M066</accession>
<dbReference type="AlphaFoldDB" id="V4M066"/>
<protein>
    <submittedName>
        <fullName evidence="1">Uncharacterized protein</fullName>
    </submittedName>
</protein>
<dbReference type="Proteomes" id="UP000030689">
    <property type="component" value="Unassembled WGS sequence"/>
</dbReference>
<evidence type="ECO:0000313" key="2">
    <source>
        <dbReference type="Proteomes" id="UP000030689"/>
    </source>
</evidence>
<organism evidence="1 2">
    <name type="scientific">Eutrema salsugineum</name>
    <name type="common">Saltwater cress</name>
    <name type="synonym">Sisymbrium salsugineum</name>
    <dbReference type="NCBI Taxonomy" id="72664"/>
    <lineage>
        <taxon>Eukaryota</taxon>
        <taxon>Viridiplantae</taxon>
        <taxon>Streptophyta</taxon>
        <taxon>Embryophyta</taxon>
        <taxon>Tracheophyta</taxon>
        <taxon>Spermatophyta</taxon>
        <taxon>Magnoliopsida</taxon>
        <taxon>eudicotyledons</taxon>
        <taxon>Gunneridae</taxon>
        <taxon>Pentapetalae</taxon>
        <taxon>rosids</taxon>
        <taxon>malvids</taxon>
        <taxon>Brassicales</taxon>
        <taxon>Brassicaceae</taxon>
        <taxon>Eutremeae</taxon>
        <taxon>Eutrema</taxon>
    </lineage>
</organism>
<gene>
    <name evidence="1" type="ORF">EUTSA_v10027608mg</name>
</gene>
<evidence type="ECO:0000313" key="1">
    <source>
        <dbReference type="EMBL" id="ESQ56355.1"/>
    </source>
</evidence>
<reference evidence="1 2" key="1">
    <citation type="journal article" date="2013" name="Front. Plant Sci.">
        <title>The Reference Genome of the Halophytic Plant Eutrema salsugineum.</title>
        <authorList>
            <person name="Yang R."/>
            <person name="Jarvis D.E."/>
            <person name="Chen H."/>
            <person name="Beilstein M.A."/>
            <person name="Grimwood J."/>
            <person name="Jenkins J."/>
            <person name="Shu S."/>
            <person name="Prochnik S."/>
            <person name="Xin M."/>
            <person name="Ma C."/>
            <person name="Schmutz J."/>
            <person name="Wing R.A."/>
            <person name="Mitchell-Olds T."/>
            <person name="Schumaker K.S."/>
            <person name="Wang X."/>
        </authorList>
    </citation>
    <scope>NUCLEOTIDE SEQUENCE [LARGE SCALE GENOMIC DNA]</scope>
</reference>
<dbReference type="Gramene" id="ESQ56355">
    <property type="protein sequence ID" value="ESQ56355"/>
    <property type="gene ID" value="EUTSA_v10027608mg"/>
</dbReference>
<proteinExistence type="predicted"/>
<keyword evidence="2" id="KW-1185">Reference proteome</keyword>
<sequence length="71" mass="8224">MICFVAFEGRYEGTLTDIAPAWCYGLDEPGAARNYLAPFVINLQCYFDRWLLYEVFEHEITLVPCSFPFSC</sequence>
<name>V4M066_EUTSA</name>
<dbReference type="EMBL" id="KI517384">
    <property type="protein sequence ID" value="ESQ56355.1"/>
    <property type="molecule type" value="Genomic_DNA"/>
</dbReference>
<dbReference type="KEGG" id="eus:EUTSA_v10027608mg"/>